<dbReference type="EMBL" id="MCFF01000066">
    <property type="protein sequence ID" value="ORY99700.1"/>
    <property type="molecule type" value="Genomic_DNA"/>
</dbReference>
<feature type="compositionally biased region" description="Acidic residues" evidence="1">
    <location>
        <begin position="71"/>
        <end position="83"/>
    </location>
</feature>
<dbReference type="RefSeq" id="XP_021875964.1">
    <property type="nucleotide sequence ID" value="XM_022029239.1"/>
</dbReference>
<name>A0A1Y2G8Y7_9FUNG</name>
<dbReference type="OrthoDB" id="2440126at2759"/>
<protein>
    <submittedName>
        <fullName evidence="2">Uncharacterized protein</fullName>
    </submittedName>
</protein>
<feature type="region of interest" description="Disordered" evidence="1">
    <location>
        <begin position="59"/>
        <end position="87"/>
    </location>
</feature>
<sequence>MSSTKISSNVVGYTKIQAHNDWQEIIASFLNSEHEGAINYGVGLERAWAKKAYVDIDEERWDENGDPRPIEDDDNDDDDDDDLQPIPVESPFGDLIAQLYRLYNHNVRAVSVVPSSALSALSGTTKELRDYASTNISRWRAISELERKSTMVALSGILNTMDNEMRHFKEFEAAKKACFEEDFTLPSDDTKSLINDLLNAMGPDRDYKKLKVYCADQFKEFIVTNDENSERSRCIDVILYLGEPGLIESKQDRQKAEWDFALNDYNLRGRKVDLLFQCKTTDLRRKECRHNLAVFEAKPSAANDNTLSIQTLKATRLNKSIMSALHQQYGVDTSPVLLTLHGFVGYTYTVKRFNGYYAAGKVTEIPIVLPTSENEMYSFIAEGGFATLINTKNLLGMDNLILIANPLYSHISEAVDLTPDTVGMFGERR</sequence>
<reference evidence="2 3" key="1">
    <citation type="submission" date="2016-07" db="EMBL/GenBank/DDBJ databases">
        <title>Pervasive Adenine N6-methylation of Active Genes in Fungi.</title>
        <authorList>
            <consortium name="DOE Joint Genome Institute"/>
            <person name="Mondo S.J."/>
            <person name="Dannebaum R.O."/>
            <person name="Kuo R.C."/>
            <person name="Labutti K."/>
            <person name="Haridas S."/>
            <person name="Kuo A."/>
            <person name="Salamov A."/>
            <person name="Ahrendt S.R."/>
            <person name="Lipzen A."/>
            <person name="Sullivan W."/>
            <person name="Andreopoulos W.B."/>
            <person name="Clum A."/>
            <person name="Lindquist E."/>
            <person name="Daum C."/>
            <person name="Ramamoorthy G.K."/>
            <person name="Gryganskyi A."/>
            <person name="Culley D."/>
            <person name="Magnuson J.K."/>
            <person name="James T.Y."/>
            <person name="O'Malley M.A."/>
            <person name="Stajich J.E."/>
            <person name="Spatafora J.W."/>
            <person name="Visel A."/>
            <person name="Grigoriev I.V."/>
        </authorList>
    </citation>
    <scope>NUCLEOTIDE SEQUENCE [LARGE SCALE GENOMIC DNA]</scope>
    <source>
        <strain evidence="2 3">NRRL 3116</strain>
    </source>
</reference>
<dbReference type="GeneID" id="33571082"/>
<evidence type="ECO:0000256" key="1">
    <source>
        <dbReference type="SAM" id="MobiDB-lite"/>
    </source>
</evidence>
<keyword evidence="3" id="KW-1185">Reference proteome</keyword>
<comment type="caution">
    <text evidence="2">The sequence shown here is derived from an EMBL/GenBank/DDBJ whole genome shotgun (WGS) entry which is preliminary data.</text>
</comment>
<dbReference type="AlphaFoldDB" id="A0A1Y2G8Y7"/>
<dbReference type="Proteomes" id="UP000193648">
    <property type="component" value="Unassembled WGS sequence"/>
</dbReference>
<evidence type="ECO:0000313" key="3">
    <source>
        <dbReference type="Proteomes" id="UP000193648"/>
    </source>
</evidence>
<gene>
    <name evidence="2" type="ORF">BCR41DRAFT_401686</name>
</gene>
<accession>A0A1Y2G8Y7</accession>
<evidence type="ECO:0000313" key="2">
    <source>
        <dbReference type="EMBL" id="ORY99700.1"/>
    </source>
</evidence>
<dbReference type="InParanoid" id="A0A1Y2G8Y7"/>
<organism evidence="2 3">
    <name type="scientific">Lobosporangium transversale</name>
    <dbReference type="NCBI Taxonomy" id="64571"/>
    <lineage>
        <taxon>Eukaryota</taxon>
        <taxon>Fungi</taxon>
        <taxon>Fungi incertae sedis</taxon>
        <taxon>Mucoromycota</taxon>
        <taxon>Mortierellomycotina</taxon>
        <taxon>Mortierellomycetes</taxon>
        <taxon>Mortierellales</taxon>
        <taxon>Mortierellaceae</taxon>
        <taxon>Lobosporangium</taxon>
    </lineage>
</organism>
<proteinExistence type="predicted"/>